<dbReference type="InterPro" id="IPR035965">
    <property type="entry name" value="PAS-like_dom_sf"/>
</dbReference>
<feature type="transmembrane region" description="Helical" evidence="15">
    <location>
        <begin position="31"/>
        <end position="53"/>
    </location>
</feature>
<evidence type="ECO:0000256" key="1">
    <source>
        <dbReference type="ARBA" id="ARBA00000085"/>
    </source>
</evidence>
<dbReference type="Pfam" id="PF00512">
    <property type="entry name" value="HisKA"/>
    <property type="match status" value="1"/>
</dbReference>
<dbReference type="Pfam" id="PF00672">
    <property type="entry name" value="HAMP"/>
    <property type="match status" value="1"/>
</dbReference>
<dbReference type="InterPro" id="IPR004358">
    <property type="entry name" value="Sig_transdc_His_kin-like_C"/>
</dbReference>
<dbReference type="SMART" id="SM00388">
    <property type="entry name" value="HisKA"/>
    <property type="match status" value="1"/>
</dbReference>
<evidence type="ECO:0000313" key="19">
    <source>
        <dbReference type="EMBL" id="MFC3638595.1"/>
    </source>
</evidence>
<evidence type="ECO:0000256" key="2">
    <source>
        <dbReference type="ARBA" id="ARBA00004651"/>
    </source>
</evidence>
<name>A0ABV7UIP6_9HYPH</name>
<feature type="region of interest" description="Disordered" evidence="14">
    <location>
        <begin position="1"/>
        <end position="26"/>
    </location>
</feature>
<dbReference type="InterPro" id="IPR000014">
    <property type="entry name" value="PAS"/>
</dbReference>
<dbReference type="Pfam" id="PF19312">
    <property type="entry name" value="NtrY_N"/>
    <property type="match status" value="1"/>
</dbReference>
<evidence type="ECO:0000256" key="8">
    <source>
        <dbReference type="ARBA" id="ARBA00022741"/>
    </source>
</evidence>
<evidence type="ECO:0000256" key="14">
    <source>
        <dbReference type="SAM" id="MobiDB-lite"/>
    </source>
</evidence>
<keyword evidence="12" id="KW-0902">Two-component regulatory system</keyword>
<evidence type="ECO:0000256" key="4">
    <source>
        <dbReference type="ARBA" id="ARBA00022475"/>
    </source>
</evidence>
<dbReference type="GO" id="GO:0005524">
    <property type="term" value="F:ATP binding"/>
    <property type="evidence" value="ECO:0007669"/>
    <property type="project" value="UniProtKB-KW"/>
</dbReference>
<dbReference type="PANTHER" id="PTHR43065:SF10">
    <property type="entry name" value="PEROXIDE STRESS-ACTIVATED HISTIDINE KINASE MAK3"/>
    <property type="match status" value="1"/>
</dbReference>
<evidence type="ECO:0000256" key="6">
    <source>
        <dbReference type="ARBA" id="ARBA00022679"/>
    </source>
</evidence>
<proteinExistence type="predicted"/>
<feature type="transmembrane region" description="Helical" evidence="15">
    <location>
        <begin position="65"/>
        <end position="91"/>
    </location>
</feature>
<evidence type="ECO:0000313" key="20">
    <source>
        <dbReference type="Proteomes" id="UP001595704"/>
    </source>
</evidence>
<dbReference type="CDD" id="cd00082">
    <property type="entry name" value="HisKA"/>
    <property type="match status" value="1"/>
</dbReference>
<dbReference type="CDD" id="cd00130">
    <property type="entry name" value="PAS"/>
    <property type="match status" value="1"/>
</dbReference>
<dbReference type="PANTHER" id="PTHR43065">
    <property type="entry name" value="SENSOR HISTIDINE KINASE"/>
    <property type="match status" value="1"/>
</dbReference>
<dbReference type="SUPFAM" id="SSF47384">
    <property type="entry name" value="Homodimeric domain of signal transducing histidine kinase"/>
    <property type="match status" value="1"/>
</dbReference>
<dbReference type="SMART" id="SM00304">
    <property type="entry name" value="HAMP"/>
    <property type="match status" value="1"/>
</dbReference>
<evidence type="ECO:0000256" key="3">
    <source>
        <dbReference type="ARBA" id="ARBA00012438"/>
    </source>
</evidence>
<dbReference type="PROSITE" id="PS50109">
    <property type="entry name" value="HIS_KIN"/>
    <property type="match status" value="1"/>
</dbReference>
<comment type="subcellular location">
    <subcellularLocation>
        <location evidence="2">Cell membrane</location>
        <topology evidence="2">Multi-pass membrane protein</topology>
    </subcellularLocation>
</comment>
<feature type="transmembrane region" description="Helical" evidence="15">
    <location>
        <begin position="400"/>
        <end position="421"/>
    </location>
</feature>
<keyword evidence="7 15" id="KW-0812">Transmembrane</keyword>
<dbReference type="CDD" id="cd06225">
    <property type="entry name" value="HAMP"/>
    <property type="match status" value="1"/>
</dbReference>
<feature type="domain" description="HAMP" evidence="18">
    <location>
        <begin position="329"/>
        <end position="382"/>
    </location>
</feature>
<dbReference type="SMART" id="SM00387">
    <property type="entry name" value="HATPase_c"/>
    <property type="match status" value="1"/>
</dbReference>
<dbReference type="InterPro" id="IPR017232">
    <property type="entry name" value="NtrY"/>
</dbReference>
<dbReference type="PIRSF" id="PIRSF037532">
    <property type="entry name" value="STHK_NtrY"/>
    <property type="match status" value="1"/>
</dbReference>
<dbReference type="PROSITE" id="PS50112">
    <property type="entry name" value="PAS"/>
    <property type="match status" value="1"/>
</dbReference>
<keyword evidence="4" id="KW-1003">Cell membrane</keyword>
<dbReference type="SMART" id="SM00091">
    <property type="entry name" value="PAS"/>
    <property type="match status" value="1"/>
</dbReference>
<feature type="compositionally biased region" description="Low complexity" evidence="14">
    <location>
        <begin position="12"/>
        <end position="23"/>
    </location>
</feature>
<evidence type="ECO:0000259" key="18">
    <source>
        <dbReference type="PROSITE" id="PS50885"/>
    </source>
</evidence>
<keyword evidence="11 15" id="KW-1133">Transmembrane helix</keyword>
<evidence type="ECO:0000256" key="7">
    <source>
        <dbReference type="ARBA" id="ARBA00022692"/>
    </source>
</evidence>
<evidence type="ECO:0000256" key="9">
    <source>
        <dbReference type="ARBA" id="ARBA00022777"/>
    </source>
</evidence>
<keyword evidence="20" id="KW-1185">Reference proteome</keyword>
<dbReference type="InterPro" id="IPR003660">
    <property type="entry name" value="HAMP_dom"/>
</dbReference>
<comment type="caution">
    <text evidence="19">The sequence shown here is derived from an EMBL/GenBank/DDBJ whole genome shotgun (WGS) entry which is preliminary data.</text>
</comment>
<dbReference type="Gene3D" id="6.10.340.10">
    <property type="match status" value="1"/>
</dbReference>
<dbReference type="InterPro" id="IPR036890">
    <property type="entry name" value="HATPase_C_sf"/>
</dbReference>
<keyword evidence="13 15" id="KW-0472">Membrane</keyword>
<feature type="transmembrane region" description="Helical" evidence="15">
    <location>
        <begin position="299"/>
        <end position="323"/>
    </location>
</feature>
<dbReference type="Pfam" id="PF00989">
    <property type="entry name" value="PAS"/>
    <property type="match status" value="1"/>
</dbReference>
<protein>
    <recommendedName>
        <fullName evidence="3">histidine kinase</fullName>
        <ecNumber evidence="3">2.7.13.3</ecNumber>
    </recommendedName>
</protein>
<dbReference type="Gene3D" id="1.10.287.130">
    <property type="match status" value="1"/>
</dbReference>
<evidence type="ECO:0000259" key="17">
    <source>
        <dbReference type="PROSITE" id="PS50112"/>
    </source>
</evidence>
<keyword evidence="9" id="KW-0418">Kinase</keyword>
<dbReference type="PRINTS" id="PR00344">
    <property type="entry name" value="BCTRLSENSOR"/>
</dbReference>
<dbReference type="InterPro" id="IPR013767">
    <property type="entry name" value="PAS_fold"/>
</dbReference>
<dbReference type="InterPro" id="IPR036097">
    <property type="entry name" value="HisK_dim/P_sf"/>
</dbReference>
<evidence type="ECO:0000256" key="15">
    <source>
        <dbReference type="SAM" id="Phobius"/>
    </source>
</evidence>
<evidence type="ECO:0000256" key="10">
    <source>
        <dbReference type="ARBA" id="ARBA00022840"/>
    </source>
</evidence>
<feature type="domain" description="PAS" evidence="17">
    <location>
        <begin position="394"/>
        <end position="465"/>
    </location>
</feature>
<dbReference type="InterPro" id="IPR003661">
    <property type="entry name" value="HisK_dim/P_dom"/>
</dbReference>
<reference evidence="20" key="1">
    <citation type="journal article" date="2019" name="Int. J. Syst. Evol. Microbiol.">
        <title>The Global Catalogue of Microorganisms (GCM) 10K type strain sequencing project: providing services to taxonomists for standard genome sequencing and annotation.</title>
        <authorList>
            <consortium name="The Broad Institute Genomics Platform"/>
            <consortium name="The Broad Institute Genome Sequencing Center for Infectious Disease"/>
            <person name="Wu L."/>
            <person name="Ma J."/>
        </authorList>
    </citation>
    <scope>NUCLEOTIDE SEQUENCE [LARGE SCALE GENOMIC DNA]</scope>
    <source>
        <strain evidence="20">KCTC 42282</strain>
    </source>
</reference>
<dbReference type="Proteomes" id="UP001595704">
    <property type="component" value="Unassembled WGS sequence"/>
</dbReference>
<gene>
    <name evidence="19" type="ORF">ACFONL_14710</name>
</gene>
<keyword evidence="8" id="KW-0547">Nucleotide-binding</keyword>
<dbReference type="SUPFAM" id="SSF158472">
    <property type="entry name" value="HAMP domain-like"/>
    <property type="match status" value="1"/>
</dbReference>
<sequence length="757" mass="82078">MSIDNTAHTDIASGARDAASRGSEPGQRVSGVLGVILVVCALTCAFSTFLVLAGMTPILPTHVVVAWMLGVNAVLVVALLAVVLAQTVSLWRARRRGAAGAGLHVHIVSLFCFVAAVPVILVAVVASITLERGLDPWFISSIKALMSNTVEIAKEYRDAQCRTVVREANLMAGDLNRARVIYDADRKLFHDFLQSRSAFLGFPITILMTVDGSVVERFDSGQILNVPLPTREDLQNATDSDATCLIPGNRNVFGAVQKVPELNGMVLFVARTVDPKAVAFLPMAEAGVAYYQVLEEKKLGIQIAFASMFALVALIVLLSALWFGMSFANRLVTPVRRLIHAADQVASGNYYVQVPAQKSGDDLGHLGETFNKMTGQLRRQHDGLVSATEVMDRRRRFMEAVLAGVSPGVVGVDAAGIITIVNPSAEALLRAGAGELIGQPIREVLPEASGLLQEVGEGRRLVQRQIAIDRDQRERMLNVRVTSEQGDISSGGVVVTLDDITDLVNAQRTSAWADVARRIAHEIKNPLTPIQLSAERIRRKYGKVIVNDREVFDQCTATIIRQVDDLKQMVDEFSSFARMPAPTIDEDDIASTIREVVFLMRVGNPDIKFVEDMPPGALRVRYDRRLVSQAVQNIVKNATEGIKGMADPDDRAAGKVEVSLREEGGKIVIDVTDNGVGFPREHRNRLLEPYQTSREGGTGLGLPIVLKIFEEHGGGLELLDAPAVAEGGHGARVRLWFPFEGTGARASEKAQTGSQTI</sequence>
<feature type="transmembrane region" description="Helical" evidence="15">
    <location>
        <begin position="103"/>
        <end position="128"/>
    </location>
</feature>
<dbReference type="InterPro" id="IPR003594">
    <property type="entry name" value="HATPase_dom"/>
</dbReference>
<keyword evidence="10 19" id="KW-0067">ATP-binding</keyword>
<evidence type="ECO:0000256" key="12">
    <source>
        <dbReference type="ARBA" id="ARBA00023012"/>
    </source>
</evidence>
<evidence type="ECO:0000256" key="13">
    <source>
        <dbReference type="ARBA" id="ARBA00023136"/>
    </source>
</evidence>
<keyword evidence="6" id="KW-0808">Transferase</keyword>
<dbReference type="Gene3D" id="3.30.450.20">
    <property type="entry name" value="PAS domain"/>
    <property type="match status" value="1"/>
</dbReference>
<dbReference type="PROSITE" id="PS50885">
    <property type="entry name" value="HAMP"/>
    <property type="match status" value="1"/>
</dbReference>
<dbReference type="SUPFAM" id="SSF55874">
    <property type="entry name" value="ATPase domain of HSP90 chaperone/DNA topoisomerase II/histidine kinase"/>
    <property type="match status" value="1"/>
</dbReference>
<dbReference type="InterPro" id="IPR005467">
    <property type="entry name" value="His_kinase_dom"/>
</dbReference>
<comment type="catalytic activity">
    <reaction evidence="1">
        <text>ATP + protein L-histidine = ADP + protein N-phospho-L-histidine.</text>
        <dbReference type="EC" id="2.7.13.3"/>
    </reaction>
</comment>
<dbReference type="EC" id="2.7.13.3" evidence="3"/>
<evidence type="ECO:0000256" key="5">
    <source>
        <dbReference type="ARBA" id="ARBA00022553"/>
    </source>
</evidence>
<keyword evidence="5" id="KW-0597">Phosphoprotein</keyword>
<evidence type="ECO:0000259" key="16">
    <source>
        <dbReference type="PROSITE" id="PS50109"/>
    </source>
</evidence>
<organism evidence="19 20">
    <name type="scientific">Camelimonas fluminis</name>
    <dbReference type="NCBI Taxonomy" id="1576911"/>
    <lineage>
        <taxon>Bacteria</taxon>
        <taxon>Pseudomonadati</taxon>
        <taxon>Pseudomonadota</taxon>
        <taxon>Alphaproteobacteria</taxon>
        <taxon>Hyphomicrobiales</taxon>
        <taxon>Chelatococcaceae</taxon>
        <taxon>Camelimonas</taxon>
    </lineage>
</organism>
<dbReference type="Gene3D" id="3.30.565.10">
    <property type="entry name" value="Histidine kinase-like ATPase, C-terminal domain"/>
    <property type="match status" value="1"/>
</dbReference>
<dbReference type="Pfam" id="PF02518">
    <property type="entry name" value="HATPase_c"/>
    <property type="match status" value="1"/>
</dbReference>
<dbReference type="RefSeq" id="WP_244642995.1">
    <property type="nucleotide sequence ID" value="NZ_BNCG01000005.1"/>
</dbReference>
<dbReference type="InterPro" id="IPR045671">
    <property type="entry name" value="NtrY-like_N"/>
</dbReference>
<dbReference type="EMBL" id="JBHRYC010000075">
    <property type="protein sequence ID" value="MFC3638595.1"/>
    <property type="molecule type" value="Genomic_DNA"/>
</dbReference>
<evidence type="ECO:0000256" key="11">
    <source>
        <dbReference type="ARBA" id="ARBA00022989"/>
    </source>
</evidence>
<dbReference type="SUPFAM" id="SSF55785">
    <property type="entry name" value="PYP-like sensor domain (PAS domain)"/>
    <property type="match status" value="1"/>
</dbReference>
<accession>A0ABV7UIP6</accession>
<feature type="domain" description="Histidine kinase" evidence="16">
    <location>
        <begin position="518"/>
        <end position="741"/>
    </location>
</feature>